<evidence type="ECO:0000313" key="2">
    <source>
        <dbReference type="EMBL" id="KAJ2901532.1"/>
    </source>
</evidence>
<feature type="region of interest" description="Disordered" evidence="1">
    <location>
        <begin position="25"/>
        <end position="71"/>
    </location>
</feature>
<proteinExistence type="predicted"/>
<protein>
    <submittedName>
        <fullName evidence="2">Uncharacterized protein</fullName>
    </submittedName>
</protein>
<name>A0AAD5RPZ8_9PEZI</name>
<organism evidence="2 3">
    <name type="scientific">Zalerion maritima</name>
    <dbReference type="NCBI Taxonomy" id="339359"/>
    <lineage>
        <taxon>Eukaryota</taxon>
        <taxon>Fungi</taxon>
        <taxon>Dikarya</taxon>
        <taxon>Ascomycota</taxon>
        <taxon>Pezizomycotina</taxon>
        <taxon>Sordariomycetes</taxon>
        <taxon>Lulworthiomycetidae</taxon>
        <taxon>Lulworthiales</taxon>
        <taxon>Lulworthiaceae</taxon>
        <taxon>Zalerion</taxon>
    </lineage>
</organism>
<accession>A0AAD5RPZ8</accession>
<sequence length="122" mass="13674">MPRKNEIQTCRSCEVPPLDRRRPTYLAAFSPVTDDDASTPPNRPPLAPARYTPQPQDGTKGNGHKRHNFFSGKCHDGPVLVRMVPRWMPKADAVVHRPPSFHSLASVVMPYGGLTSTFHCQW</sequence>
<evidence type="ECO:0000313" key="3">
    <source>
        <dbReference type="Proteomes" id="UP001201980"/>
    </source>
</evidence>
<dbReference type="Proteomes" id="UP001201980">
    <property type="component" value="Unassembled WGS sequence"/>
</dbReference>
<gene>
    <name evidence="2" type="ORF">MKZ38_001717</name>
</gene>
<reference evidence="2" key="1">
    <citation type="submission" date="2022-07" db="EMBL/GenBank/DDBJ databases">
        <title>Draft genome sequence of Zalerion maritima ATCC 34329, a (micro)plastics degrading marine fungus.</title>
        <authorList>
            <person name="Paco A."/>
            <person name="Goncalves M.F.M."/>
            <person name="Rocha-Santos T.A.P."/>
            <person name="Alves A."/>
        </authorList>
    </citation>
    <scope>NUCLEOTIDE SEQUENCE</scope>
    <source>
        <strain evidence="2">ATCC 34329</strain>
    </source>
</reference>
<evidence type="ECO:0000256" key="1">
    <source>
        <dbReference type="SAM" id="MobiDB-lite"/>
    </source>
</evidence>
<dbReference type="EMBL" id="JAKWBI020000148">
    <property type="protein sequence ID" value="KAJ2901532.1"/>
    <property type="molecule type" value="Genomic_DNA"/>
</dbReference>
<comment type="caution">
    <text evidence="2">The sequence shown here is derived from an EMBL/GenBank/DDBJ whole genome shotgun (WGS) entry which is preliminary data.</text>
</comment>
<dbReference type="AlphaFoldDB" id="A0AAD5RPZ8"/>
<keyword evidence="3" id="KW-1185">Reference proteome</keyword>